<reference evidence="2 3" key="1">
    <citation type="submission" date="2024-10" db="EMBL/GenBank/DDBJ databases">
        <title>The Natural Products Discovery Center: Release of the First 8490 Sequenced Strains for Exploring Actinobacteria Biosynthetic Diversity.</title>
        <authorList>
            <person name="Kalkreuter E."/>
            <person name="Kautsar S.A."/>
            <person name="Yang D."/>
            <person name="Bader C.D."/>
            <person name="Teijaro C.N."/>
            <person name="Fluegel L."/>
            <person name="Davis C.M."/>
            <person name="Simpson J.R."/>
            <person name="Lauterbach L."/>
            <person name="Steele A.D."/>
            <person name="Gui C."/>
            <person name="Meng S."/>
            <person name="Li G."/>
            <person name="Viehrig K."/>
            <person name="Ye F."/>
            <person name="Su P."/>
            <person name="Kiefer A.F."/>
            <person name="Nichols A."/>
            <person name="Cepeda A.J."/>
            <person name="Yan W."/>
            <person name="Fan B."/>
            <person name="Jiang Y."/>
            <person name="Adhikari A."/>
            <person name="Zheng C.-J."/>
            <person name="Schuster L."/>
            <person name="Cowan T.M."/>
            <person name="Smanski M.J."/>
            <person name="Chevrette M.G."/>
            <person name="De Carvalho L.P.S."/>
            <person name="Shen B."/>
        </authorList>
    </citation>
    <scope>NUCLEOTIDE SEQUENCE [LARGE SCALE GENOMIC DNA]</scope>
    <source>
        <strain evidence="2 3">NPDC048320</strain>
    </source>
</reference>
<gene>
    <name evidence="2" type="ORF">ACGFZB_17575</name>
</gene>
<sequence length="287" mass="33101">MEQHVKAFWEKGFVVLPGVLDEPRLGRWRAAVDRMAAMVRARPQDYETRYTLLTEDNTDTWGVSHIFEPGLYDPVFAEVFEDRGVMSFVRWVLGERLRFWTAHALWEPALVDYELNWHKDNGDTDRFSPDGRSTHVQFNVCLTADDCFHVVPGSHRRPLTEVERTAVEKQGTGPLPGEIVVRCEPGDVLFMNHHALHRGSCAVGVKRRTLHINLQAADEPTGGHSSWRFMREEGYLQRMTATVRELMENTIVWDDAHPLPLSETVRRHRTSRQIKNHEARAAEGTRR</sequence>
<evidence type="ECO:0000256" key="1">
    <source>
        <dbReference type="SAM" id="MobiDB-lite"/>
    </source>
</evidence>
<name>A0ABW7B964_9ACTN</name>
<dbReference type="InterPro" id="IPR008775">
    <property type="entry name" value="Phytyl_CoA_dOase-like"/>
</dbReference>
<keyword evidence="2" id="KW-0223">Dioxygenase</keyword>
<feature type="compositionally biased region" description="Basic and acidic residues" evidence="1">
    <location>
        <begin position="275"/>
        <end position="287"/>
    </location>
</feature>
<dbReference type="RefSeq" id="WP_392818244.1">
    <property type="nucleotide sequence ID" value="NZ_JBICYV010000008.1"/>
</dbReference>
<dbReference type="Proteomes" id="UP001604267">
    <property type="component" value="Unassembled WGS sequence"/>
</dbReference>
<dbReference type="Gene3D" id="2.60.120.620">
    <property type="entry name" value="q2cbj1_9rhob like domain"/>
    <property type="match status" value="1"/>
</dbReference>
<dbReference type="Pfam" id="PF05721">
    <property type="entry name" value="PhyH"/>
    <property type="match status" value="1"/>
</dbReference>
<dbReference type="PANTHER" id="PTHR40470:SF1">
    <property type="entry name" value="PHYTANOYL-COA DIOXYGENASE FAMILY PROTEIN (AFU_ORTHOLOGUE AFUA_2G15850)"/>
    <property type="match status" value="1"/>
</dbReference>
<proteinExistence type="predicted"/>
<dbReference type="EMBL" id="JBICYV010000008">
    <property type="protein sequence ID" value="MFG3012230.1"/>
    <property type="molecule type" value="Genomic_DNA"/>
</dbReference>
<evidence type="ECO:0000313" key="2">
    <source>
        <dbReference type="EMBL" id="MFG3012230.1"/>
    </source>
</evidence>
<keyword evidence="2" id="KW-0560">Oxidoreductase</keyword>
<accession>A0ABW7B964</accession>
<feature type="region of interest" description="Disordered" evidence="1">
    <location>
        <begin position="266"/>
        <end position="287"/>
    </location>
</feature>
<protein>
    <submittedName>
        <fullName evidence="2">Phytanoyl-CoA dioxygenase family protein</fullName>
    </submittedName>
</protein>
<dbReference type="PANTHER" id="PTHR40470">
    <property type="entry name" value="PHYTANOYL-COA DIOXYGENASE FAMILY PROTEIN (AFU_ORTHOLOGUE AFUA_2G15850)"/>
    <property type="match status" value="1"/>
</dbReference>
<comment type="caution">
    <text evidence="2">The sequence shown here is derived from an EMBL/GenBank/DDBJ whole genome shotgun (WGS) entry which is preliminary data.</text>
</comment>
<dbReference type="GO" id="GO:0051213">
    <property type="term" value="F:dioxygenase activity"/>
    <property type="evidence" value="ECO:0007669"/>
    <property type="project" value="UniProtKB-KW"/>
</dbReference>
<dbReference type="SUPFAM" id="SSF51197">
    <property type="entry name" value="Clavaminate synthase-like"/>
    <property type="match status" value="1"/>
</dbReference>
<keyword evidence="3" id="KW-1185">Reference proteome</keyword>
<organism evidence="2 3">
    <name type="scientific">Streptomyces cinerochromogenes</name>
    <dbReference type="NCBI Taxonomy" id="66422"/>
    <lineage>
        <taxon>Bacteria</taxon>
        <taxon>Bacillati</taxon>
        <taxon>Actinomycetota</taxon>
        <taxon>Actinomycetes</taxon>
        <taxon>Kitasatosporales</taxon>
        <taxon>Streptomycetaceae</taxon>
        <taxon>Streptomyces</taxon>
    </lineage>
</organism>
<evidence type="ECO:0000313" key="3">
    <source>
        <dbReference type="Proteomes" id="UP001604267"/>
    </source>
</evidence>